<keyword evidence="2" id="KW-1185">Reference proteome</keyword>
<gene>
    <name evidence="1" type="ORF">NDU88_002955</name>
</gene>
<accession>A0AAV7LDU0</accession>
<dbReference type="EMBL" id="JANPWB010000015">
    <property type="protein sequence ID" value="KAJ1089811.1"/>
    <property type="molecule type" value="Genomic_DNA"/>
</dbReference>
<evidence type="ECO:0000313" key="1">
    <source>
        <dbReference type="EMBL" id="KAJ1089811.1"/>
    </source>
</evidence>
<comment type="caution">
    <text evidence="1">The sequence shown here is derived from an EMBL/GenBank/DDBJ whole genome shotgun (WGS) entry which is preliminary data.</text>
</comment>
<evidence type="ECO:0000313" key="2">
    <source>
        <dbReference type="Proteomes" id="UP001066276"/>
    </source>
</evidence>
<dbReference type="Proteomes" id="UP001066276">
    <property type="component" value="Chromosome 11"/>
</dbReference>
<protein>
    <submittedName>
        <fullName evidence="1">Uncharacterized protein</fullName>
    </submittedName>
</protein>
<feature type="non-terminal residue" evidence="1">
    <location>
        <position position="1"/>
    </location>
</feature>
<dbReference type="AlphaFoldDB" id="A0AAV7LDU0"/>
<proteinExistence type="predicted"/>
<name>A0AAV7LDU0_PLEWA</name>
<organism evidence="1 2">
    <name type="scientific">Pleurodeles waltl</name>
    <name type="common">Iberian ribbed newt</name>
    <dbReference type="NCBI Taxonomy" id="8319"/>
    <lineage>
        <taxon>Eukaryota</taxon>
        <taxon>Metazoa</taxon>
        <taxon>Chordata</taxon>
        <taxon>Craniata</taxon>
        <taxon>Vertebrata</taxon>
        <taxon>Euteleostomi</taxon>
        <taxon>Amphibia</taxon>
        <taxon>Batrachia</taxon>
        <taxon>Caudata</taxon>
        <taxon>Salamandroidea</taxon>
        <taxon>Salamandridae</taxon>
        <taxon>Pleurodelinae</taxon>
        <taxon>Pleurodeles</taxon>
    </lineage>
</organism>
<feature type="non-terminal residue" evidence="1">
    <location>
        <position position="51"/>
    </location>
</feature>
<reference evidence="1" key="1">
    <citation type="journal article" date="2022" name="bioRxiv">
        <title>Sequencing and chromosome-scale assembly of the giantPleurodeles waltlgenome.</title>
        <authorList>
            <person name="Brown T."/>
            <person name="Elewa A."/>
            <person name="Iarovenko S."/>
            <person name="Subramanian E."/>
            <person name="Araus A.J."/>
            <person name="Petzold A."/>
            <person name="Susuki M."/>
            <person name="Suzuki K.-i.T."/>
            <person name="Hayashi T."/>
            <person name="Toyoda A."/>
            <person name="Oliveira C."/>
            <person name="Osipova E."/>
            <person name="Leigh N.D."/>
            <person name="Simon A."/>
            <person name="Yun M.H."/>
        </authorList>
    </citation>
    <scope>NUCLEOTIDE SEQUENCE</scope>
    <source>
        <strain evidence="1">20211129_DDA</strain>
        <tissue evidence="1">Liver</tissue>
    </source>
</reference>
<sequence length="51" mass="5755">VLRSGNPLLLHCWCWFSLQNPPITTSVLSGGCRCTLHLPYRVLGWAIFLTL</sequence>